<dbReference type="EMBL" id="CM039439">
    <property type="protein sequence ID" value="KAI4297297.1"/>
    <property type="molecule type" value="Genomic_DNA"/>
</dbReference>
<proteinExistence type="predicted"/>
<keyword evidence="2" id="KW-1185">Reference proteome</keyword>
<evidence type="ECO:0000313" key="2">
    <source>
        <dbReference type="Proteomes" id="UP000828941"/>
    </source>
</evidence>
<organism evidence="1 2">
    <name type="scientific">Bauhinia variegata</name>
    <name type="common">Purple orchid tree</name>
    <name type="synonym">Phanera variegata</name>
    <dbReference type="NCBI Taxonomy" id="167791"/>
    <lineage>
        <taxon>Eukaryota</taxon>
        <taxon>Viridiplantae</taxon>
        <taxon>Streptophyta</taxon>
        <taxon>Embryophyta</taxon>
        <taxon>Tracheophyta</taxon>
        <taxon>Spermatophyta</taxon>
        <taxon>Magnoliopsida</taxon>
        <taxon>eudicotyledons</taxon>
        <taxon>Gunneridae</taxon>
        <taxon>Pentapetalae</taxon>
        <taxon>rosids</taxon>
        <taxon>fabids</taxon>
        <taxon>Fabales</taxon>
        <taxon>Fabaceae</taxon>
        <taxon>Cercidoideae</taxon>
        <taxon>Cercideae</taxon>
        <taxon>Bauhiniinae</taxon>
        <taxon>Bauhinia</taxon>
    </lineage>
</organism>
<dbReference type="Proteomes" id="UP000828941">
    <property type="component" value="Chromosome 14"/>
</dbReference>
<sequence>MSSFILEGSRENAIRVIFQPREDQLIGFYLFNKIAGKDDDNMVIPECDLYGTQNPWEIWQELYEDSNCKAFSEDNELYLFTSLKIKGRSDSRFDRRVGFGTWAAEDSPKPVLGVTQKGERVRGSKKRYRFEKRGSEHHGTWIMIEYSLQHVPNPNNVVLCKLKKNERVGVGAAENRSQLVLKDGDAVIEKRKNGNEKENLYNDRNQELQKFLTDEFLKFVNKISNKISDYARLHYEACNGFNGSYKEFL</sequence>
<protein>
    <submittedName>
        <fullName evidence="1">Uncharacterized protein</fullName>
    </submittedName>
</protein>
<gene>
    <name evidence="1" type="ORF">L6164_037191</name>
</gene>
<accession>A0ACB9KK40</accession>
<comment type="caution">
    <text evidence="1">The sequence shown here is derived from an EMBL/GenBank/DDBJ whole genome shotgun (WGS) entry which is preliminary data.</text>
</comment>
<evidence type="ECO:0000313" key="1">
    <source>
        <dbReference type="EMBL" id="KAI4297297.1"/>
    </source>
</evidence>
<reference evidence="1 2" key="1">
    <citation type="journal article" date="2022" name="DNA Res.">
        <title>Chromosomal-level genome assembly of the orchid tree Bauhinia variegata (Leguminosae; Cercidoideae) supports the allotetraploid origin hypothesis of Bauhinia.</title>
        <authorList>
            <person name="Zhong Y."/>
            <person name="Chen Y."/>
            <person name="Zheng D."/>
            <person name="Pang J."/>
            <person name="Liu Y."/>
            <person name="Luo S."/>
            <person name="Meng S."/>
            <person name="Qian L."/>
            <person name="Wei D."/>
            <person name="Dai S."/>
            <person name="Zhou R."/>
        </authorList>
    </citation>
    <scope>NUCLEOTIDE SEQUENCE [LARGE SCALE GENOMIC DNA]</scope>
    <source>
        <strain evidence="1">BV-YZ2020</strain>
    </source>
</reference>
<name>A0ACB9KK40_BAUVA</name>